<dbReference type="PANTHER" id="PTHR34582">
    <property type="entry name" value="UPF0702 TRANSMEMBRANE PROTEIN YCAP"/>
    <property type="match status" value="1"/>
</dbReference>
<evidence type="ECO:0000256" key="6">
    <source>
        <dbReference type="ARBA" id="ARBA00023136"/>
    </source>
</evidence>
<dbReference type="AlphaFoldDB" id="A0A7G9WA05"/>
<accession>A0A7G9WA05</accession>
<organism evidence="10 11">
    <name type="scientific">Alkalicella caledoniensis</name>
    <dbReference type="NCBI Taxonomy" id="2731377"/>
    <lineage>
        <taxon>Bacteria</taxon>
        <taxon>Bacillati</taxon>
        <taxon>Bacillota</taxon>
        <taxon>Clostridia</taxon>
        <taxon>Eubacteriales</taxon>
        <taxon>Proteinivoracaceae</taxon>
        <taxon>Alkalicella</taxon>
    </lineage>
</organism>
<dbReference type="Pfam" id="PF20730">
    <property type="entry name" value="YetF_N"/>
    <property type="match status" value="1"/>
</dbReference>
<dbReference type="InterPro" id="IPR007353">
    <property type="entry name" value="DUF421"/>
</dbReference>
<dbReference type="Gene3D" id="3.30.240.20">
    <property type="entry name" value="bsu07140 like domains"/>
    <property type="match status" value="2"/>
</dbReference>
<dbReference type="Proteomes" id="UP000516160">
    <property type="component" value="Chromosome"/>
</dbReference>
<evidence type="ECO:0000256" key="4">
    <source>
        <dbReference type="ARBA" id="ARBA00022692"/>
    </source>
</evidence>
<evidence type="ECO:0000313" key="11">
    <source>
        <dbReference type="Proteomes" id="UP000516160"/>
    </source>
</evidence>
<proteinExistence type="inferred from homology"/>
<evidence type="ECO:0000256" key="7">
    <source>
        <dbReference type="SAM" id="Phobius"/>
    </source>
</evidence>
<feature type="transmembrane region" description="Helical" evidence="7">
    <location>
        <begin position="61"/>
        <end position="78"/>
    </location>
</feature>
<dbReference type="KEGG" id="acae:HYG86_12430"/>
<dbReference type="InterPro" id="IPR023090">
    <property type="entry name" value="UPF0702_alpha/beta_dom_sf"/>
</dbReference>
<dbReference type="RefSeq" id="WP_213165883.1">
    <property type="nucleotide sequence ID" value="NZ_CP058559.1"/>
</dbReference>
<dbReference type="PANTHER" id="PTHR34582:SF5">
    <property type="entry name" value="UPF0702 TRANSMEMBRANE PROTEIN YETF"/>
    <property type="match status" value="1"/>
</dbReference>
<gene>
    <name evidence="10" type="ORF">HYG86_12430</name>
</gene>
<comment type="subcellular location">
    <subcellularLocation>
        <location evidence="1">Cell membrane</location>
        <topology evidence="1">Multi-pass membrane protein</topology>
    </subcellularLocation>
</comment>
<reference evidence="10 11" key="1">
    <citation type="submission" date="2020-07" db="EMBL/GenBank/DDBJ databases">
        <title>Alkalicella. sp. LB2 genome.</title>
        <authorList>
            <person name="Postec A."/>
            <person name="Quemeneur M."/>
        </authorList>
    </citation>
    <scope>NUCLEOTIDE SEQUENCE [LARGE SCALE GENOMIC DNA]</scope>
    <source>
        <strain evidence="10 11">LB2</strain>
    </source>
</reference>
<name>A0A7G9WA05_ALKCA</name>
<evidence type="ECO:0000313" key="10">
    <source>
        <dbReference type="EMBL" id="QNO15517.1"/>
    </source>
</evidence>
<comment type="similarity">
    <text evidence="2">Belongs to the UPF0702 family.</text>
</comment>
<dbReference type="InterPro" id="IPR048454">
    <property type="entry name" value="YetF_N"/>
</dbReference>
<evidence type="ECO:0000259" key="9">
    <source>
        <dbReference type="Pfam" id="PF20730"/>
    </source>
</evidence>
<dbReference type="GO" id="GO:0005886">
    <property type="term" value="C:plasma membrane"/>
    <property type="evidence" value="ECO:0007669"/>
    <property type="project" value="UniProtKB-SubCell"/>
</dbReference>
<sequence length="230" mass="26027">MFDSVFLKIFVELTAGFVGLIISVQIIGKRLVSQITPFDFISAIVLGELVGNAIYDPTTEFYHVLFAISVWTALIYFIEKVTQKFYQSRRIIEGHPTLIVNKGIIDFQALSKEGLDFSEFLSMLREKDVLSLKHVEYAILETSGNVTVIKKAKYNQPTLDDLNIETSNPSLNLPVILDGDIVNNNLGILGYDEGWLKQKLKQAKVTNIKDVLYAEYNDDEGLFVQRRQAN</sequence>
<dbReference type="EMBL" id="CP058559">
    <property type="protein sequence ID" value="QNO15517.1"/>
    <property type="molecule type" value="Genomic_DNA"/>
</dbReference>
<evidence type="ECO:0000256" key="1">
    <source>
        <dbReference type="ARBA" id="ARBA00004651"/>
    </source>
</evidence>
<keyword evidence="4 7" id="KW-0812">Transmembrane</keyword>
<protein>
    <submittedName>
        <fullName evidence="10">DUF421 domain-containing protein</fullName>
    </submittedName>
</protein>
<keyword evidence="3" id="KW-1003">Cell membrane</keyword>
<keyword evidence="6 7" id="KW-0472">Membrane</keyword>
<feature type="domain" description="YetF C-terminal" evidence="8">
    <location>
        <begin position="84"/>
        <end position="217"/>
    </location>
</feature>
<evidence type="ECO:0000259" key="8">
    <source>
        <dbReference type="Pfam" id="PF04239"/>
    </source>
</evidence>
<evidence type="ECO:0000256" key="3">
    <source>
        <dbReference type="ARBA" id="ARBA00022475"/>
    </source>
</evidence>
<dbReference type="Pfam" id="PF04239">
    <property type="entry name" value="DUF421"/>
    <property type="match status" value="1"/>
</dbReference>
<evidence type="ECO:0000256" key="2">
    <source>
        <dbReference type="ARBA" id="ARBA00006448"/>
    </source>
</evidence>
<feature type="transmembrane region" description="Helical" evidence="7">
    <location>
        <begin position="6"/>
        <end position="28"/>
    </location>
</feature>
<feature type="domain" description="YetF-like N-terminal transmembrane" evidence="9">
    <location>
        <begin position="7"/>
        <end position="80"/>
    </location>
</feature>
<keyword evidence="5 7" id="KW-1133">Transmembrane helix</keyword>
<evidence type="ECO:0000256" key="5">
    <source>
        <dbReference type="ARBA" id="ARBA00022989"/>
    </source>
</evidence>
<keyword evidence="11" id="KW-1185">Reference proteome</keyword>